<keyword evidence="8 14" id="KW-0863">Zinc-finger</keyword>
<evidence type="ECO:0000256" key="5">
    <source>
        <dbReference type="ARBA" id="ARBA00022679"/>
    </source>
</evidence>
<dbReference type="InterPro" id="IPR013083">
    <property type="entry name" value="Znf_RING/FYVE/PHD"/>
</dbReference>
<dbReference type="Proteomes" id="UP000467841">
    <property type="component" value="Unassembled WGS sequence"/>
</dbReference>
<keyword evidence="10" id="KW-0862">Zinc</keyword>
<dbReference type="PANTHER" id="PTHR45768">
    <property type="entry name" value="E3 UBIQUITIN-PROTEIN LIGASE RNF13-LIKE"/>
    <property type="match status" value="1"/>
</dbReference>
<proteinExistence type="inferred from homology"/>
<dbReference type="SMART" id="SM00184">
    <property type="entry name" value="RING"/>
    <property type="match status" value="1"/>
</dbReference>
<keyword evidence="17" id="KW-1185">Reference proteome</keyword>
<evidence type="ECO:0000256" key="10">
    <source>
        <dbReference type="ARBA" id="ARBA00022833"/>
    </source>
</evidence>
<accession>A0A6D2IGU3</accession>
<dbReference type="AlphaFoldDB" id="A0A6D2IGU3"/>
<dbReference type="Pfam" id="PF13639">
    <property type="entry name" value="zf-RING_2"/>
    <property type="match status" value="1"/>
</dbReference>
<dbReference type="Gene3D" id="3.30.40.10">
    <property type="entry name" value="Zinc/RING finger domain, C3HC4 (zinc finger)"/>
    <property type="match status" value="1"/>
</dbReference>
<evidence type="ECO:0000256" key="12">
    <source>
        <dbReference type="ARBA" id="ARBA00023136"/>
    </source>
</evidence>
<dbReference type="PROSITE" id="PS50089">
    <property type="entry name" value="ZF_RING_2"/>
    <property type="match status" value="1"/>
</dbReference>
<keyword evidence="12" id="KW-0472">Membrane</keyword>
<keyword evidence="7" id="KW-0479">Metal-binding</keyword>
<protein>
    <recommendedName>
        <fullName evidence="4">RING-type E3 ubiquitin transferase</fullName>
        <ecNumber evidence="4">2.3.2.27</ecNumber>
    </recommendedName>
</protein>
<dbReference type="SUPFAM" id="SSF57850">
    <property type="entry name" value="RING/U-box"/>
    <property type="match status" value="1"/>
</dbReference>
<evidence type="ECO:0000256" key="1">
    <source>
        <dbReference type="ARBA" id="ARBA00000900"/>
    </source>
</evidence>
<keyword evidence="5" id="KW-0808">Transferase</keyword>
<evidence type="ECO:0000313" key="16">
    <source>
        <dbReference type="EMBL" id="CAA7025848.1"/>
    </source>
</evidence>
<feature type="domain" description="RING-type" evidence="15">
    <location>
        <begin position="80"/>
        <end position="121"/>
    </location>
</feature>
<keyword evidence="9" id="KW-0833">Ubl conjugation pathway</keyword>
<reference evidence="16" key="1">
    <citation type="submission" date="2020-01" db="EMBL/GenBank/DDBJ databases">
        <authorList>
            <person name="Mishra B."/>
        </authorList>
    </citation>
    <scope>NUCLEOTIDE SEQUENCE [LARGE SCALE GENOMIC DNA]</scope>
</reference>
<evidence type="ECO:0000256" key="8">
    <source>
        <dbReference type="ARBA" id="ARBA00022771"/>
    </source>
</evidence>
<gene>
    <name evidence="16" type="ORF">MERR_LOCUS13083</name>
</gene>
<comment type="subcellular location">
    <subcellularLocation>
        <location evidence="2">Membrane</location>
        <topology evidence="2">Single-pass membrane protein</topology>
    </subcellularLocation>
</comment>
<dbReference type="EMBL" id="CACVBM020001045">
    <property type="protein sequence ID" value="CAA7025848.1"/>
    <property type="molecule type" value="Genomic_DNA"/>
</dbReference>
<dbReference type="InterPro" id="IPR001841">
    <property type="entry name" value="Znf_RING"/>
</dbReference>
<evidence type="ECO:0000256" key="13">
    <source>
        <dbReference type="ARBA" id="ARBA00024209"/>
    </source>
</evidence>
<dbReference type="EC" id="2.3.2.27" evidence="4"/>
<keyword evidence="6" id="KW-0812">Transmembrane</keyword>
<evidence type="ECO:0000259" key="15">
    <source>
        <dbReference type="PROSITE" id="PS50089"/>
    </source>
</evidence>
<dbReference type="GO" id="GO:0016020">
    <property type="term" value="C:membrane"/>
    <property type="evidence" value="ECO:0007669"/>
    <property type="project" value="UniProtKB-SubCell"/>
</dbReference>
<comment type="pathway">
    <text evidence="3">Protein modification; protein ubiquitination.</text>
</comment>
<dbReference type="GO" id="GO:0008270">
    <property type="term" value="F:zinc ion binding"/>
    <property type="evidence" value="ECO:0007669"/>
    <property type="project" value="UniProtKB-KW"/>
</dbReference>
<evidence type="ECO:0000256" key="3">
    <source>
        <dbReference type="ARBA" id="ARBA00004906"/>
    </source>
</evidence>
<evidence type="ECO:0000256" key="4">
    <source>
        <dbReference type="ARBA" id="ARBA00012483"/>
    </source>
</evidence>
<sequence>MVLSETCLSRNTQKSLVTCISKIEDIKTWIFQRGFRIEVEIKADVDNFVTIGSGCKGREACPWREVTERHVATKVTGTDCPICLTELSRAMCRMELQCSHVFHNKCVMNWLKENPSCPICRAEAIGEIAFIY</sequence>
<keyword evidence="11" id="KW-1133">Transmembrane helix</keyword>
<dbReference type="PANTHER" id="PTHR45768:SF18">
    <property type="entry name" value="RING-H2 FINGER PROTEIN ATL47-RELATED"/>
    <property type="match status" value="1"/>
</dbReference>
<organism evidence="16 17">
    <name type="scientific">Microthlaspi erraticum</name>
    <dbReference type="NCBI Taxonomy" id="1685480"/>
    <lineage>
        <taxon>Eukaryota</taxon>
        <taxon>Viridiplantae</taxon>
        <taxon>Streptophyta</taxon>
        <taxon>Embryophyta</taxon>
        <taxon>Tracheophyta</taxon>
        <taxon>Spermatophyta</taxon>
        <taxon>Magnoliopsida</taxon>
        <taxon>eudicotyledons</taxon>
        <taxon>Gunneridae</taxon>
        <taxon>Pentapetalae</taxon>
        <taxon>rosids</taxon>
        <taxon>malvids</taxon>
        <taxon>Brassicales</taxon>
        <taxon>Brassicaceae</taxon>
        <taxon>Coluteocarpeae</taxon>
        <taxon>Microthlaspi</taxon>
    </lineage>
</organism>
<comment type="catalytic activity">
    <reaction evidence="1">
        <text>S-ubiquitinyl-[E2 ubiquitin-conjugating enzyme]-L-cysteine + [acceptor protein]-L-lysine = [E2 ubiquitin-conjugating enzyme]-L-cysteine + N(6)-ubiquitinyl-[acceptor protein]-L-lysine.</text>
        <dbReference type="EC" id="2.3.2.27"/>
    </reaction>
</comment>
<evidence type="ECO:0000256" key="7">
    <source>
        <dbReference type="ARBA" id="ARBA00022723"/>
    </source>
</evidence>
<dbReference type="OrthoDB" id="1041904at2759"/>
<name>A0A6D2IGU3_9BRAS</name>
<evidence type="ECO:0000313" key="17">
    <source>
        <dbReference type="Proteomes" id="UP000467841"/>
    </source>
</evidence>
<evidence type="ECO:0000256" key="9">
    <source>
        <dbReference type="ARBA" id="ARBA00022786"/>
    </source>
</evidence>
<comment type="caution">
    <text evidence="16">The sequence shown here is derived from an EMBL/GenBank/DDBJ whole genome shotgun (WGS) entry which is preliminary data.</text>
</comment>
<evidence type="ECO:0000256" key="11">
    <source>
        <dbReference type="ARBA" id="ARBA00022989"/>
    </source>
</evidence>
<comment type="similarity">
    <text evidence="13">Belongs to the RING-type zinc finger family. ATL subfamily.</text>
</comment>
<evidence type="ECO:0000256" key="6">
    <source>
        <dbReference type="ARBA" id="ARBA00022692"/>
    </source>
</evidence>
<evidence type="ECO:0000256" key="14">
    <source>
        <dbReference type="PROSITE-ProRule" id="PRU00175"/>
    </source>
</evidence>
<dbReference type="GO" id="GO:0061630">
    <property type="term" value="F:ubiquitin protein ligase activity"/>
    <property type="evidence" value="ECO:0007669"/>
    <property type="project" value="UniProtKB-EC"/>
</dbReference>
<evidence type="ECO:0000256" key="2">
    <source>
        <dbReference type="ARBA" id="ARBA00004167"/>
    </source>
</evidence>